<dbReference type="AlphaFoldDB" id="A0A9W6QDX9"/>
<feature type="region of interest" description="Disordered" evidence="1">
    <location>
        <begin position="148"/>
        <end position="179"/>
    </location>
</feature>
<dbReference type="RefSeq" id="WP_285739340.1">
    <property type="nucleotide sequence ID" value="NZ_BSSA01000027.1"/>
</dbReference>
<dbReference type="EMBL" id="BSSA01000027">
    <property type="protein sequence ID" value="GLW73706.1"/>
    <property type="molecule type" value="Genomic_DNA"/>
</dbReference>
<evidence type="ECO:0000313" key="2">
    <source>
        <dbReference type="EMBL" id="GLW73706.1"/>
    </source>
</evidence>
<protein>
    <submittedName>
        <fullName evidence="2">Uncharacterized protein</fullName>
    </submittedName>
</protein>
<accession>A0A9W6QDX9</accession>
<evidence type="ECO:0000313" key="3">
    <source>
        <dbReference type="Proteomes" id="UP001165041"/>
    </source>
</evidence>
<reference evidence="2" key="1">
    <citation type="submission" date="2023-02" db="EMBL/GenBank/DDBJ databases">
        <title>Kitasatospora phosalacinea NBRC 14627.</title>
        <authorList>
            <person name="Ichikawa N."/>
            <person name="Sato H."/>
            <person name="Tonouchi N."/>
        </authorList>
    </citation>
    <scope>NUCLEOTIDE SEQUENCE</scope>
    <source>
        <strain evidence="2">NBRC 14627</strain>
    </source>
</reference>
<name>A0A9W6QDX9_9ACTN</name>
<proteinExistence type="predicted"/>
<gene>
    <name evidence="2" type="ORF">Kpho02_60040</name>
</gene>
<dbReference type="Proteomes" id="UP001165041">
    <property type="component" value="Unassembled WGS sequence"/>
</dbReference>
<sequence length="350" mass="38213">MLEPLVGVGPLRFGMSPEQVNTAMGEDAPDGVFSGGQRRWSRYHQHGVSAIFGSREQLVAVGVNAIYGPLVRWEGVVLVDRAPSEVRADIGRLALRHGVEAVPNVEGERDVPAWGVSVGAVQQWLLDAEGFLQRGNGMVTDLLVTGSDLAEDPHGEQNVASWRSNSRRRTPEPGPWPVRPERERPRWECVPLVGVGPLRFGMTPEQVSAALGGETPSSRHTYHPYPAGSLWEDQGDPAEERLIEERFEAAGVRVHYPWWEQDRGPFLGAVTALGRSGPQVLLDGIPLVGRPVTAVEADILGYLKDNDLGLRLQCSGDQEIYGLGVTVRAARVGDSVISEARLGAEQWYEE</sequence>
<evidence type="ECO:0000256" key="1">
    <source>
        <dbReference type="SAM" id="MobiDB-lite"/>
    </source>
</evidence>
<organism evidence="2 3">
    <name type="scientific">Kitasatospora phosalacinea</name>
    <dbReference type="NCBI Taxonomy" id="2065"/>
    <lineage>
        <taxon>Bacteria</taxon>
        <taxon>Bacillati</taxon>
        <taxon>Actinomycetota</taxon>
        <taxon>Actinomycetes</taxon>
        <taxon>Kitasatosporales</taxon>
        <taxon>Streptomycetaceae</taxon>
        <taxon>Kitasatospora</taxon>
    </lineage>
</organism>
<comment type="caution">
    <text evidence="2">The sequence shown here is derived from an EMBL/GenBank/DDBJ whole genome shotgun (WGS) entry which is preliminary data.</text>
</comment>